<evidence type="ECO:0000313" key="3">
    <source>
        <dbReference type="EMBL" id="CAK8994910.1"/>
    </source>
</evidence>
<reference evidence="3 4" key="1">
    <citation type="submission" date="2024-02" db="EMBL/GenBank/DDBJ databases">
        <authorList>
            <person name="Chen Y."/>
            <person name="Shah S."/>
            <person name="Dougan E. K."/>
            <person name="Thang M."/>
            <person name="Chan C."/>
        </authorList>
    </citation>
    <scope>NUCLEOTIDE SEQUENCE [LARGE SCALE GENOMIC DNA]</scope>
</reference>
<dbReference type="PROSITE" id="PS50103">
    <property type="entry name" value="ZF_C3H1"/>
    <property type="match status" value="1"/>
</dbReference>
<dbReference type="Proteomes" id="UP001642484">
    <property type="component" value="Unassembled WGS sequence"/>
</dbReference>
<keyword evidence="1" id="KW-0479">Metal-binding</keyword>
<name>A0ABP0I0U4_9DINO</name>
<accession>A0ABP0I0U4</accession>
<sequence>MAKLLYRWTFIDEERTSMVPSLPRVQSCPNLVHRCDCPDWQSQIQVRTLCERSKHIGDETQGTLKFPKPGASQGSHGHPDLCRRPCILFLHGQCQEGADCGFCHASHPRRVATFNSHQRKVLTSWSDVKLLEAVRPYVQNKVEAINHPGASVLLELIERELAIRDRDNSVIRMDGVPRQIRHILAGMSLSALVGIVCAKSVNGPFPQLLRKALIDLRQQVAGFER</sequence>
<organism evidence="3 4">
    <name type="scientific">Durusdinium trenchii</name>
    <dbReference type="NCBI Taxonomy" id="1381693"/>
    <lineage>
        <taxon>Eukaryota</taxon>
        <taxon>Sar</taxon>
        <taxon>Alveolata</taxon>
        <taxon>Dinophyceae</taxon>
        <taxon>Suessiales</taxon>
        <taxon>Symbiodiniaceae</taxon>
        <taxon>Durusdinium</taxon>
    </lineage>
</organism>
<feature type="zinc finger region" description="C3H1-type" evidence="1">
    <location>
        <begin position="80"/>
        <end position="110"/>
    </location>
</feature>
<proteinExistence type="predicted"/>
<keyword evidence="4" id="KW-1185">Reference proteome</keyword>
<evidence type="ECO:0000313" key="4">
    <source>
        <dbReference type="Proteomes" id="UP001642484"/>
    </source>
</evidence>
<feature type="domain" description="C3H1-type" evidence="2">
    <location>
        <begin position="80"/>
        <end position="110"/>
    </location>
</feature>
<protein>
    <recommendedName>
        <fullName evidence="2">C3H1-type domain-containing protein</fullName>
    </recommendedName>
</protein>
<dbReference type="EMBL" id="CAXAMN010001525">
    <property type="protein sequence ID" value="CAK8994910.1"/>
    <property type="molecule type" value="Genomic_DNA"/>
</dbReference>
<evidence type="ECO:0000259" key="2">
    <source>
        <dbReference type="PROSITE" id="PS50103"/>
    </source>
</evidence>
<keyword evidence="1" id="KW-0862">Zinc</keyword>
<gene>
    <name evidence="3" type="ORF">CCMP2556_LOCUS3839</name>
</gene>
<comment type="caution">
    <text evidence="3">The sequence shown here is derived from an EMBL/GenBank/DDBJ whole genome shotgun (WGS) entry which is preliminary data.</text>
</comment>
<keyword evidence="1" id="KW-0863">Zinc-finger</keyword>
<dbReference type="InterPro" id="IPR000571">
    <property type="entry name" value="Znf_CCCH"/>
</dbReference>
<evidence type="ECO:0000256" key="1">
    <source>
        <dbReference type="PROSITE-ProRule" id="PRU00723"/>
    </source>
</evidence>